<dbReference type="Gene3D" id="3.20.10.10">
    <property type="entry name" value="D-amino Acid Aminotransferase, subunit A, domain 2"/>
    <property type="match status" value="1"/>
</dbReference>
<dbReference type="FunFam" id="3.20.10.10:FF:000002">
    <property type="entry name" value="D-alanine aminotransferase"/>
    <property type="match status" value="1"/>
</dbReference>
<dbReference type="GO" id="GO:0008652">
    <property type="term" value="P:amino acid biosynthetic process"/>
    <property type="evidence" value="ECO:0007669"/>
    <property type="project" value="UniProtKB-ARBA"/>
</dbReference>
<evidence type="ECO:0000256" key="1">
    <source>
        <dbReference type="ARBA" id="ARBA00001933"/>
    </source>
</evidence>
<dbReference type="InterPro" id="IPR027417">
    <property type="entry name" value="P-loop_NTPase"/>
</dbReference>
<dbReference type="InterPro" id="IPR036038">
    <property type="entry name" value="Aminotransferase-like"/>
</dbReference>
<dbReference type="Pfam" id="PF01063">
    <property type="entry name" value="Aminotran_4"/>
    <property type="match status" value="1"/>
</dbReference>
<dbReference type="SUPFAM" id="SSF52540">
    <property type="entry name" value="P-loop containing nucleoside triphosphate hydrolases"/>
    <property type="match status" value="1"/>
</dbReference>
<organism evidence="4">
    <name type="scientific">Tetraselmis sp. GSL018</name>
    <dbReference type="NCBI Taxonomy" id="582737"/>
    <lineage>
        <taxon>Eukaryota</taxon>
        <taxon>Viridiplantae</taxon>
        <taxon>Chlorophyta</taxon>
        <taxon>core chlorophytes</taxon>
        <taxon>Chlorodendrophyceae</taxon>
        <taxon>Chlorodendrales</taxon>
        <taxon>Chlorodendraceae</taxon>
        <taxon>Tetraselmis</taxon>
    </lineage>
</organism>
<protein>
    <submittedName>
        <fullName evidence="4">Aminotransferase class iv</fullName>
    </submittedName>
</protein>
<dbReference type="InterPro" id="IPR001544">
    <property type="entry name" value="Aminotrans_IV"/>
</dbReference>
<proteinExistence type="inferred from homology"/>
<keyword evidence="4" id="KW-0808">Transferase</keyword>
<evidence type="ECO:0000313" key="4">
    <source>
        <dbReference type="EMBL" id="JAC82008.1"/>
    </source>
</evidence>
<dbReference type="SUPFAM" id="SSF56752">
    <property type="entry name" value="D-aminoacid aminotransferase-like PLP-dependent enzymes"/>
    <property type="match status" value="1"/>
</dbReference>
<dbReference type="Pfam" id="PF19798">
    <property type="entry name" value="Sulfotransfer_5"/>
    <property type="match status" value="1"/>
</dbReference>
<keyword evidence="4" id="KW-0032">Aminotransferase</keyword>
<comment type="cofactor">
    <cofactor evidence="1">
        <name>pyridoxal 5'-phosphate</name>
        <dbReference type="ChEBI" id="CHEBI:597326"/>
    </cofactor>
</comment>
<dbReference type="PANTHER" id="PTHR42743">
    <property type="entry name" value="AMINO-ACID AMINOTRANSFERASE"/>
    <property type="match status" value="1"/>
</dbReference>
<dbReference type="InterPro" id="IPR043132">
    <property type="entry name" value="BCAT-like_C"/>
</dbReference>
<reference evidence="4" key="1">
    <citation type="submission" date="2014-05" db="EMBL/GenBank/DDBJ databases">
        <title>The transcriptome of the halophilic microalga Tetraselmis sp. GSL018 isolated from the Great Salt Lake, Utah.</title>
        <authorList>
            <person name="Jinkerson R.E."/>
            <person name="D'Adamo S."/>
            <person name="Posewitz M.C."/>
        </authorList>
    </citation>
    <scope>NUCLEOTIDE SEQUENCE</scope>
    <source>
        <strain evidence="4">GSL018</strain>
    </source>
</reference>
<comment type="similarity">
    <text evidence="2">Belongs to the class-IV pyridoxal-phosphate-dependent aminotransferase family.</text>
</comment>
<dbReference type="GO" id="GO:0046394">
    <property type="term" value="P:carboxylic acid biosynthetic process"/>
    <property type="evidence" value="ECO:0007669"/>
    <property type="project" value="UniProtKB-ARBA"/>
</dbReference>
<dbReference type="InterPro" id="IPR043131">
    <property type="entry name" value="BCAT-like_N"/>
</dbReference>
<name>A0A061SCJ4_9CHLO</name>
<accession>A0A061SCJ4</accession>
<dbReference type="AlphaFoldDB" id="A0A061SCJ4"/>
<keyword evidence="3" id="KW-0663">Pyridoxal phosphate</keyword>
<evidence type="ECO:0000256" key="2">
    <source>
        <dbReference type="ARBA" id="ARBA00009320"/>
    </source>
</evidence>
<dbReference type="EMBL" id="GBEZ01003106">
    <property type="protein sequence ID" value="JAC82008.1"/>
    <property type="molecule type" value="Transcribed_RNA"/>
</dbReference>
<dbReference type="Gene3D" id="3.30.470.10">
    <property type="match status" value="1"/>
</dbReference>
<evidence type="ECO:0000256" key="3">
    <source>
        <dbReference type="ARBA" id="ARBA00022898"/>
    </source>
</evidence>
<dbReference type="GO" id="GO:0008483">
    <property type="term" value="F:transaminase activity"/>
    <property type="evidence" value="ECO:0007669"/>
    <property type="project" value="UniProtKB-KW"/>
</dbReference>
<sequence length="593" mass="66579">MSCDRSEHLVVNCWCGPRCLSTSLMYSWAQRSDTLVRDEPLYAHYLRVSGAQRPYREKLLAAEENEGNTVLDSFSEPCGKKVLFLKHMAKHKANLDEERVLRGRHVLLLRDPYHIIKSFAEVSRPTLSETCLPALCELYSALRSRGRPPVVILSERLAEDPEGTLRAVCRSLELPFEEAMLRWDPGPKPFDGLWAPWWYSNTHRQTCFQPFSRDRREPLPAELRPLLEECRPFYLFLKRHAIAPEPLPIREVPPTAPGACAEAKAAKRPRTAPCEGSSMGATHTYRQDPRNDDILVGIRDGVTGAFDLLWRPEAKVSVLDSGFVLGDGVWEGIRLHRGVLLFGEKHLDRLYEGAKALNFDLGIGKRDLERLIYATCDANGMTEEDHVHIRVMVTRGLKSTPYQNPKATVGDPTIVIVPEYKQANPTDQGIWLFTCHVRRSSLDVQDPMLNTHSKHNCIAACIQANECGADEALMLDPHGFVATCNSVNFFIVRKGQVWAPTGKYQLHGITRENCMKLARESGLTVVERDFTLTEVYSADESFVTGTFAGMIPVSKVDGRMIGNGLCGPLTLKLQKLYRAYCDQEASKGRFAGG</sequence>
<dbReference type="InterPro" id="IPR050571">
    <property type="entry name" value="Class-IV_PLP-Dep_Aminotrnsfr"/>
</dbReference>
<dbReference type="Gene3D" id="3.40.50.300">
    <property type="entry name" value="P-loop containing nucleotide triphosphate hydrolases"/>
    <property type="match status" value="1"/>
</dbReference>
<gene>
    <name evidence="4" type="ORF">TSPGSL018_6652</name>
</gene>
<dbReference type="PANTHER" id="PTHR42743:SF11">
    <property type="entry name" value="AMINODEOXYCHORISMATE LYASE"/>
    <property type="match status" value="1"/>
</dbReference>